<keyword evidence="7 11" id="KW-0413">Isomerase</keyword>
<evidence type="ECO:0000256" key="2">
    <source>
        <dbReference type="ARBA" id="ARBA00002692"/>
    </source>
</evidence>
<evidence type="ECO:0000256" key="9">
    <source>
        <dbReference type="ARBA" id="ARBA00039846"/>
    </source>
</evidence>
<dbReference type="CDD" id="cd02961">
    <property type="entry name" value="PDI_a_family"/>
    <property type="match status" value="1"/>
</dbReference>
<evidence type="ECO:0000256" key="5">
    <source>
        <dbReference type="ARBA" id="ARBA00012723"/>
    </source>
</evidence>
<dbReference type="GO" id="GO:0006457">
    <property type="term" value="P:protein folding"/>
    <property type="evidence" value="ECO:0007669"/>
    <property type="project" value="TreeGrafter"/>
</dbReference>
<evidence type="ECO:0000313" key="11">
    <source>
        <dbReference type="EMBL" id="KAJ9617561.1"/>
    </source>
</evidence>
<dbReference type="Pfam" id="PF00085">
    <property type="entry name" value="Thioredoxin"/>
    <property type="match status" value="1"/>
</dbReference>
<dbReference type="CDD" id="cd02982">
    <property type="entry name" value="PDI_b'_family"/>
    <property type="match status" value="1"/>
</dbReference>
<dbReference type="EMBL" id="JAPDRN010000159">
    <property type="protein sequence ID" value="KAJ9617561.1"/>
    <property type="molecule type" value="Genomic_DNA"/>
</dbReference>
<protein>
    <recommendedName>
        <fullName evidence="9">Protein disulfide-isomerase</fullName>
        <ecNumber evidence="5">5.3.4.1</ecNumber>
    </recommendedName>
</protein>
<dbReference type="Gene3D" id="3.40.30.10">
    <property type="entry name" value="Glutaredoxin"/>
    <property type="match status" value="3"/>
</dbReference>
<comment type="function">
    <text evidence="2">Participates in the folding of proteins containing disulfide bonds, may be involved in glycosylation, prolyl hydroxylation and triglyceride transfer.</text>
</comment>
<evidence type="ECO:0000256" key="1">
    <source>
        <dbReference type="ARBA" id="ARBA00001182"/>
    </source>
</evidence>
<reference evidence="11" key="1">
    <citation type="submission" date="2022-10" db="EMBL/GenBank/DDBJ databases">
        <title>Culturing micro-colonial fungi from biological soil crusts in the Mojave desert and describing Neophaeococcomyces mojavensis, and introducing the new genera and species Taxawa tesnikishii.</title>
        <authorList>
            <person name="Kurbessoian T."/>
            <person name="Stajich J.E."/>
        </authorList>
    </citation>
    <scope>NUCLEOTIDE SEQUENCE</scope>
    <source>
        <strain evidence="11">TK_35</strain>
    </source>
</reference>
<comment type="subcellular location">
    <subcellularLocation>
        <location evidence="3">Endoplasmic reticulum lumen</location>
    </subcellularLocation>
</comment>
<dbReference type="PANTHER" id="PTHR18929">
    <property type="entry name" value="PROTEIN DISULFIDE ISOMERASE"/>
    <property type="match status" value="1"/>
</dbReference>
<feature type="domain" description="Thioredoxin" evidence="10">
    <location>
        <begin position="18"/>
        <end position="117"/>
    </location>
</feature>
<evidence type="ECO:0000313" key="12">
    <source>
        <dbReference type="Proteomes" id="UP001172681"/>
    </source>
</evidence>
<dbReference type="EC" id="5.3.4.1" evidence="5"/>
<evidence type="ECO:0000259" key="10">
    <source>
        <dbReference type="Pfam" id="PF00085"/>
    </source>
</evidence>
<keyword evidence="8" id="KW-0676">Redox-active center</keyword>
<evidence type="ECO:0000256" key="7">
    <source>
        <dbReference type="ARBA" id="ARBA00023235"/>
    </source>
</evidence>
<dbReference type="InterPro" id="IPR013766">
    <property type="entry name" value="Thioredoxin_domain"/>
</dbReference>
<evidence type="ECO:0000256" key="8">
    <source>
        <dbReference type="ARBA" id="ARBA00023284"/>
    </source>
</evidence>
<dbReference type="PANTHER" id="PTHR18929:SF132">
    <property type="entry name" value="PROTEIN DISULFIDE-ISOMERASE A3"/>
    <property type="match status" value="1"/>
</dbReference>
<comment type="catalytic activity">
    <reaction evidence="1">
        <text>Catalyzes the rearrangement of -S-S- bonds in proteins.</text>
        <dbReference type="EC" id="5.3.4.1"/>
    </reaction>
</comment>
<name>A0AA38XQY2_9EURO</name>
<dbReference type="CDD" id="cd02981">
    <property type="entry name" value="PDI_b_family"/>
    <property type="match status" value="1"/>
</dbReference>
<dbReference type="Proteomes" id="UP001172681">
    <property type="component" value="Unassembled WGS sequence"/>
</dbReference>
<dbReference type="GO" id="GO:0003756">
    <property type="term" value="F:protein disulfide isomerase activity"/>
    <property type="evidence" value="ECO:0007669"/>
    <property type="project" value="UniProtKB-EC"/>
</dbReference>
<sequence length="368" mass="40987">MCCSNFATVVSAAQWQQHTSKAEFQALLDNNELTLVAFVSPWTPPSLSLAEEWATAKSQLTQPLANVDCTAERDLCAEHDVRSYPAIRLFRGLATTNKNKTSSTTRYRGPRKASSIVPFVRRAALPPVSTVTVENLTGLTSIDRVVFVAYLDDDDVTIKARYTKVARELHDRFVFGIAQDEQLDEQEGIDAPSIVAYKTDVGDRDVLSVDTATTKRVDIEKFVLEASTPLIGELTRRNEGAYLSGYKLLAYIFVSNDRDRSSLRRELYPVAKEYKDYINFVTIDSHEYGHMAPGLGLSAAAGDDDYDHESGYPALTVYSAWKDQVFPYPETEELEAEQVEAFLLQILHGERGPWDPSNKAGSSGHDEL</sequence>
<dbReference type="GO" id="GO:0034976">
    <property type="term" value="P:response to endoplasmic reticulum stress"/>
    <property type="evidence" value="ECO:0007669"/>
    <property type="project" value="TreeGrafter"/>
</dbReference>
<evidence type="ECO:0000256" key="6">
    <source>
        <dbReference type="ARBA" id="ARBA00022824"/>
    </source>
</evidence>
<organism evidence="11 12">
    <name type="scientific">Knufia peltigerae</name>
    <dbReference type="NCBI Taxonomy" id="1002370"/>
    <lineage>
        <taxon>Eukaryota</taxon>
        <taxon>Fungi</taxon>
        <taxon>Dikarya</taxon>
        <taxon>Ascomycota</taxon>
        <taxon>Pezizomycotina</taxon>
        <taxon>Eurotiomycetes</taxon>
        <taxon>Chaetothyriomycetidae</taxon>
        <taxon>Chaetothyriales</taxon>
        <taxon>Trichomeriaceae</taxon>
        <taxon>Knufia</taxon>
    </lineage>
</organism>
<dbReference type="GO" id="GO:0005788">
    <property type="term" value="C:endoplasmic reticulum lumen"/>
    <property type="evidence" value="ECO:0007669"/>
    <property type="project" value="UniProtKB-SubCell"/>
</dbReference>
<evidence type="ECO:0000256" key="4">
    <source>
        <dbReference type="ARBA" id="ARBA00006347"/>
    </source>
</evidence>
<proteinExistence type="inferred from homology"/>
<accession>A0AA38XQY2</accession>
<evidence type="ECO:0000256" key="3">
    <source>
        <dbReference type="ARBA" id="ARBA00004319"/>
    </source>
</evidence>
<dbReference type="AlphaFoldDB" id="A0AA38XQY2"/>
<comment type="caution">
    <text evidence="11">The sequence shown here is derived from an EMBL/GenBank/DDBJ whole genome shotgun (WGS) entry which is preliminary data.</text>
</comment>
<dbReference type="InterPro" id="IPR036249">
    <property type="entry name" value="Thioredoxin-like_sf"/>
</dbReference>
<keyword evidence="6" id="KW-0256">Endoplasmic reticulum</keyword>
<comment type="similarity">
    <text evidence="4">Belongs to the protein disulfide isomerase family.</text>
</comment>
<dbReference type="SUPFAM" id="SSF52833">
    <property type="entry name" value="Thioredoxin-like"/>
    <property type="match status" value="3"/>
</dbReference>
<keyword evidence="12" id="KW-1185">Reference proteome</keyword>
<gene>
    <name evidence="11" type="primary">PDI1_2</name>
    <name evidence="11" type="ORF">H2204_013692</name>
</gene>
<dbReference type="Pfam" id="PF13848">
    <property type="entry name" value="Thioredoxin_6"/>
    <property type="match status" value="1"/>
</dbReference>